<reference evidence="1 2" key="1">
    <citation type="submission" date="2019-08" db="EMBL/GenBank/DDBJ databases">
        <title>Pseudomonas haemolytica sp. nov. isolated from raw milk and skim milk concentrate.</title>
        <authorList>
            <person name="Hofmann K."/>
            <person name="Huptas C."/>
            <person name="Doll E."/>
            <person name="Scherer S."/>
            <person name="Wenning M."/>
        </authorList>
    </citation>
    <scope>NUCLEOTIDE SEQUENCE [LARGE SCALE GENOMIC DNA]</scope>
    <source>
        <strain evidence="1 2">DSM 108987</strain>
    </source>
</reference>
<dbReference type="RefSeq" id="WP_153870521.1">
    <property type="nucleotide sequence ID" value="NZ_VOIW01000001.1"/>
</dbReference>
<evidence type="ECO:0000313" key="2">
    <source>
        <dbReference type="Proteomes" id="UP000408764"/>
    </source>
</evidence>
<proteinExistence type="predicted"/>
<name>A0A5P1D758_9PSED</name>
<evidence type="ECO:0000313" key="1">
    <source>
        <dbReference type="EMBL" id="MRJ36275.1"/>
    </source>
</evidence>
<sequence length="84" mass="9584">MSTPLPQRFPYHELFEKLAVLRPRPFDVLLLPAETTNEEMQKIVSAAGYMLPHHTLAVRGDVQLLDEAAMNALGWYRAPESQHK</sequence>
<organism evidence="1 2">
    <name type="scientific">Pseudomonas haemolytica</name>
    <dbReference type="NCBI Taxonomy" id="2600065"/>
    <lineage>
        <taxon>Bacteria</taxon>
        <taxon>Pseudomonadati</taxon>
        <taxon>Pseudomonadota</taxon>
        <taxon>Gammaproteobacteria</taxon>
        <taxon>Pseudomonadales</taxon>
        <taxon>Pseudomonadaceae</taxon>
        <taxon>Pseudomonas</taxon>
    </lineage>
</organism>
<dbReference type="Proteomes" id="UP000408764">
    <property type="component" value="Unassembled WGS sequence"/>
</dbReference>
<protein>
    <submittedName>
        <fullName evidence="1">Uncharacterized protein</fullName>
    </submittedName>
</protein>
<accession>A0A5P1D758</accession>
<dbReference type="OrthoDB" id="6933143at2"/>
<gene>
    <name evidence="1" type="ORF">FRT59_04685</name>
</gene>
<dbReference type="EMBL" id="VOIW01000001">
    <property type="protein sequence ID" value="MRJ36275.1"/>
    <property type="molecule type" value="Genomic_DNA"/>
</dbReference>
<dbReference type="AlphaFoldDB" id="A0A5P1D758"/>
<comment type="caution">
    <text evidence="1">The sequence shown here is derived from an EMBL/GenBank/DDBJ whole genome shotgun (WGS) entry which is preliminary data.</text>
</comment>